<sequence length="162" mass="17991">MHVKGEEEVDSIFAETEVPLIQLPCLGFKDLQDWSDNIVLKTASSLLATLSMLLHACCKSEELPSAYPAIINQFGISHHKEMLYMYVWAVFAKDNAVMPILLGACYHSSYNVGQLIGEVNPRLHVTARDTSDFSLQHVIPSPSAINKFVSCLHLGIRAVCQF</sequence>
<protein>
    <submittedName>
        <fullName evidence="1">Uncharacterized protein</fullName>
    </submittedName>
</protein>
<accession>A0ACC2SWU6</accession>
<keyword evidence="2" id="KW-1185">Reference proteome</keyword>
<reference evidence="1" key="1">
    <citation type="submission" date="2022-04" db="EMBL/GenBank/DDBJ databases">
        <title>Genome of the entomopathogenic fungus Entomophthora muscae.</title>
        <authorList>
            <person name="Elya C."/>
            <person name="Lovett B.R."/>
            <person name="Lee E."/>
            <person name="Macias A.M."/>
            <person name="Hajek A.E."/>
            <person name="De Bivort B.L."/>
            <person name="Kasson M.T."/>
            <person name="De Fine Licht H.H."/>
            <person name="Stajich J.E."/>
        </authorList>
    </citation>
    <scope>NUCLEOTIDE SEQUENCE</scope>
    <source>
        <strain evidence="1">Berkeley</strain>
    </source>
</reference>
<comment type="caution">
    <text evidence="1">The sequence shown here is derived from an EMBL/GenBank/DDBJ whole genome shotgun (WGS) entry which is preliminary data.</text>
</comment>
<dbReference type="Proteomes" id="UP001165960">
    <property type="component" value="Unassembled WGS sequence"/>
</dbReference>
<evidence type="ECO:0000313" key="2">
    <source>
        <dbReference type="Proteomes" id="UP001165960"/>
    </source>
</evidence>
<evidence type="ECO:0000313" key="1">
    <source>
        <dbReference type="EMBL" id="KAJ9066666.1"/>
    </source>
</evidence>
<dbReference type="EMBL" id="QTSX02004282">
    <property type="protein sequence ID" value="KAJ9066666.1"/>
    <property type="molecule type" value="Genomic_DNA"/>
</dbReference>
<organism evidence="1 2">
    <name type="scientific">Entomophthora muscae</name>
    <dbReference type="NCBI Taxonomy" id="34485"/>
    <lineage>
        <taxon>Eukaryota</taxon>
        <taxon>Fungi</taxon>
        <taxon>Fungi incertae sedis</taxon>
        <taxon>Zoopagomycota</taxon>
        <taxon>Entomophthoromycotina</taxon>
        <taxon>Entomophthoromycetes</taxon>
        <taxon>Entomophthorales</taxon>
        <taxon>Entomophthoraceae</taxon>
        <taxon>Entomophthora</taxon>
    </lineage>
</organism>
<gene>
    <name evidence="1" type="ORF">DSO57_1007471</name>
</gene>
<proteinExistence type="predicted"/>
<name>A0ACC2SWU6_9FUNG</name>